<dbReference type="EMBL" id="WOWP01000061">
    <property type="protein sequence ID" value="MUV05130.1"/>
    <property type="molecule type" value="Genomic_DNA"/>
</dbReference>
<sequence length="529" mass="61194">MISKVLITGFTLLLLGCAKDPHTGKNLPAAKAEVIILHPNNKTFTIDSSYFSKETAEIKSYYKNKNYNALWANESDRKTLLLCIAASKQDGLQPNDYNYNTLAAFEKNKSLSGKESMAYDLLLTQSFYKLALHLFKGKTEATGIYEDWALQQKELDINPLLEEALNNHTVDKIMDRCRPPHKMYESLRKSLAYLNSLPDDSNLEKIIIEESVKENDSLPQVILIKKRLTYWKDLEVSDSITCVYDVKAIEAVKKFQQRHGFYPDGVVGKKTAEALNISLEERKEQVIVNLERWRWFTHDFGQSAVIINIPDYTLAFVNNNDTIATHRVVVGKPDRPTPVLDSKMNYLVINPTWTVPPTILEKDLTPKAKADLNYFTENNMRIFDKENNEVSPEEWNPKLADTYRYVQNPGNSNALGNIKFNYYNRFSVYLHDTNHREMFSRSHRALSSGCIRVQNPLELAEKILSKEDSEWNTDKLNEMIAEGETEKIYLKNTNNVHQLYWTAWMDKNGLQFRNDIYNLDKVLYQKLRN</sequence>
<dbReference type="GO" id="GO:0071555">
    <property type="term" value="P:cell wall organization"/>
    <property type="evidence" value="ECO:0007669"/>
    <property type="project" value="UniProtKB-UniRule"/>
</dbReference>
<dbReference type="InterPro" id="IPR002477">
    <property type="entry name" value="Peptidoglycan-bd-like"/>
</dbReference>
<dbReference type="CDD" id="cd16913">
    <property type="entry name" value="YkuD_like"/>
    <property type="match status" value="1"/>
</dbReference>
<feature type="domain" description="L,D-TPase catalytic" evidence="8">
    <location>
        <begin position="303"/>
        <end position="489"/>
    </location>
</feature>
<evidence type="ECO:0000256" key="7">
    <source>
        <dbReference type="PROSITE-ProRule" id="PRU01373"/>
    </source>
</evidence>
<dbReference type="PANTHER" id="PTHR41533:SF2">
    <property type="entry name" value="BLR7131 PROTEIN"/>
    <property type="match status" value="1"/>
</dbReference>
<dbReference type="PANTHER" id="PTHR41533">
    <property type="entry name" value="L,D-TRANSPEPTIDASE HI_1667-RELATED"/>
    <property type="match status" value="1"/>
</dbReference>
<keyword evidence="3" id="KW-0808">Transferase</keyword>
<dbReference type="AlphaFoldDB" id="A0A6N8HHF5"/>
<dbReference type="GO" id="GO:0008360">
    <property type="term" value="P:regulation of cell shape"/>
    <property type="evidence" value="ECO:0007669"/>
    <property type="project" value="UniProtKB-UniRule"/>
</dbReference>
<dbReference type="Gene3D" id="1.10.101.10">
    <property type="entry name" value="PGBD-like superfamily/PGBD"/>
    <property type="match status" value="1"/>
</dbReference>
<dbReference type="InterPro" id="IPR045380">
    <property type="entry name" value="LD_TPept_scaffold_dom"/>
</dbReference>
<dbReference type="InterPro" id="IPR005490">
    <property type="entry name" value="LD_TPept_cat_dom"/>
</dbReference>
<dbReference type="PROSITE" id="PS52029">
    <property type="entry name" value="LD_TPASE"/>
    <property type="match status" value="1"/>
</dbReference>
<evidence type="ECO:0000256" key="4">
    <source>
        <dbReference type="ARBA" id="ARBA00022960"/>
    </source>
</evidence>
<dbReference type="RefSeq" id="WP_157484418.1">
    <property type="nucleotide sequence ID" value="NZ_WOWP01000061.1"/>
</dbReference>
<comment type="similarity">
    <text evidence="2">Belongs to the YkuD family.</text>
</comment>
<dbReference type="SUPFAM" id="SSF141523">
    <property type="entry name" value="L,D-transpeptidase catalytic domain-like"/>
    <property type="match status" value="1"/>
</dbReference>
<evidence type="ECO:0000313" key="9">
    <source>
        <dbReference type="EMBL" id="MUV05130.1"/>
    </source>
</evidence>
<dbReference type="GO" id="GO:0016740">
    <property type="term" value="F:transferase activity"/>
    <property type="evidence" value="ECO:0007669"/>
    <property type="project" value="UniProtKB-KW"/>
</dbReference>
<reference evidence="9 10" key="1">
    <citation type="submission" date="2019-12" db="EMBL/GenBank/DDBJ databases">
        <authorList>
            <person name="Sun J.-Q."/>
        </authorList>
    </citation>
    <scope>NUCLEOTIDE SEQUENCE [LARGE SCALE GENOMIC DNA]</scope>
    <source>
        <strain evidence="9 10">JCM 17928</strain>
    </source>
</reference>
<dbReference type="OrthoDB" id="9778545at2"/>
<proteinExistence type="inferred from homology"/>
<feature type="active site" description="Nucleophile" evidence="7">
    <location>
        <position position="450"/>
    </location>
</feature>
<dbReference type="PROSITE" id="PS51257">
    <property type="entry name" value="PROKAR_LIPOPROTEIN"/>
    <property type="match status" value="1"/>
</dbReference>
<comment type="pathway">
    <text evidence="1 7">Cell wall biogenesis; peptidoglycan biosynthesis.</text>
</comment>
<keyword evidence="10" id="KW-1185">Reference proteome</keyword>
<feature type="active site" description="Proton donor/acceptor" evidence="7">
    <location>
        <position position="431"/>
    </location>
</feature>
<dbReference type="GO" id="GO:0004180">
    <property type="term" value="F:carboxypeptidase activity"/>
    <property type="evidence" value="ECO:0007669"/>
    <property type="project" value="UniProtKB-ARBA"/>
</dbReference>
<gene>
    <name evidence="9" type="ORF">GN157_15550</name>
</gene>
<protein>
    <submittedName>
        <fullName evidence="9">L,D-transpeptidase family protein</fullName>
    </submittedName>
</protein>
<evidence type="ECO:0000313" key="10">
    <source>
        <dbReference type="Proteomes" id="UP000433945"/>
    </source>
</evidence>
<organism evidence="9 10">
    <name type="scientific">Flavobacterium rakeshii</name>
    <dbReference type="NCBI Taxonomy" id="1038845"/>
    <lineage>
        <taxon>Bacteria</taxon>
        <taxon>Pseudomonadati</taxon>
        <taxon>Bacteroidota</taxon>
        <taxon>Flavobacteriia</taxon>
        <taxon>Flavobacteriales</taxon>
        <taxon>Flavobacteriaceae</taxon>
        <taxon>Flavobacterium</taxon>
    </lineage>
</organism>
<dbReference type="SUPFAM" id="SSF47090">
    <property type="entry name" value="PGBD-like"/>
    <property type="match status" value="1"/>
</dbReference>
<dbReference type="Pfam" id="PF20142">
    <property type="entry name" value="Scaffold"/>
    <property type="match status" value="1"/>
</dbReference>
<dbReference type="Pfam" id="PF03734">
    <property type="entry name" value="YkuD"/>
    <property type="match status" value="1"/>
</dbReference>
<evidence type="ECO:0000256" key="6">
    <source>
        <dbReference type="ARBA" id="ARBA00023316"/>
    </source>
</evidence>
<dbReference type="Proteomes" id="UP000433945">
    <property type="component" value="Unassembled WGS sequence"/>
</dbReference>
<dbReference type="UniPathway" id="UPA00219"/>
<accession>A0A6N8HHF5</accession>
<dbReference type="GO" id="GO:0009252">
    <property type="term" value="P:peptidoglycan biosynthetic process"/>
    <property type="evidence" value="ECO:0007669"/>
    <property type="project" value="UniProtKB-UniPathway"/>
</dbReference>
<dbReference type="InterPro" id="IPR036365">
    <property type="entry name" value="PGBD-like_sf"/>
</dbReference>
<dbReference type="Gene3D" id="2.40.440.10">
    <property type="entry name" value="L,D-transpeptidase catalytic domain-like"/>
    <property type="match status" value="1"/>
</dbReference>
<name>A0A6N8HHF5_9FLAO</name>
<dbReference type="Pfam" id="PF01471">
    <property type="entry name" value="PG_binding_1"/>
    <property type="match status" value="1"/>
</dbReference>
<comment type="caution">
    <text evidence="9">The sequence shown here is derived from an EMBL/GenBank/DDBJ whole genome shotgun (WGS) entry which is preliminary data.</text>
</comment>
<keyword evidence="6 7" id="KW-0961">Cell wall biogenesis/degradation</keyword>
<dbReference type="InterPro" id="IPR036366">
    <property type="entry name" value="PGBDSf"/>
</dbReference>
<evidence type="ECO:0000256" key="1">
    <source>
        <dbReference type="ARBA" id="ARBA00004752"/>
    </source>
</evidence>
<dbReference type="InterPro" id="IPR038063">
    <property type="entry name" value="Transpep_catalytic_dom"/>
</dbReference>
<evidence type="ECO:0000256" key="2">
    <source>
        <dbReference type="ARBA" id="ARBA00005992"/>
    </source>
</evidence>
<evidence type="ECO:0000256" key="5">
    <source>
        <dbReference type="ARBA" id="ARBA00022984"/>
    </source>
</evidence>
<keyword evidence="5 7" id="KW-0573">Peptidoglycan synthesis</keyword>
<dbReference type="InterPro" id="IPR052905">
    <property type="entry name" value="LD-transpeptidase_YkuD-like"/>
</dbReference>
<evidence type="ECO:0000256" key="3">
    <source>
        <dbReference type="ARBA" id="ARBA00022679"/>
    </source>
</evidence>
<evidence type="ECO:0000259" key="8">
    <source>
        <dbReference type="PROSITE" id="PS52029"/>
    </source>
</evidence>
<keyword evidence="4 7" id="KW-0133">Cell shape</keyword>